<dbReference type="OrthoDB" id="9977615at2"/>
<dbReference type="EMBL" id="RSEB01000012">
    <property type="protein sequence ID" value="RRR95549.1"/>
    <property type="molecule type" value="Genomic_DNA"/>
</dbReference>
<name>A0A426URC5_9ACTN</name>
<dbReference type="Proteomes" id="UP000277256">
    <property type="component" value="Unassembled WGS sequence"/>
</dbReference>
<proteinExistence type="predicted"/>
<evidence type="ECO:0000313" key="1">
    <source>
        <dbReference type="EMBL" id="RRR95549.1"/>
    </source>
</evidence>
<reference evidence="1 2" key="1">
    <citation type="submission" date="2018-12" db="EMBL/GenBank/DDBJ databases">
        <title>Glycomyces sp. YIM 121974 draft genome.</title>
        <authorList>
            <person name="Li Q."/>
        </authorList>
    </citation>
    <scope>NUCLEOTIDE SEQUENCE [LARGE SCALE GENOMIC DNA]</scope>
    <source>
        <strain evidence="1 2">YIM 121974</strain>
    </source>
</reference>
<gene>
    <name evidence="1" type="ORF">EIW28_23860</name>
</gene>
<protein>
    <submittedName>
        <fullName evidence="1">Uncharacterized protein</fullName>
    </submittedName>
</protein>
<organism evidence="1 2">
    <name type="scientific">Glycomyces terrestris</name>
    <dbReference type="NCBI Taxonomy" id="2493553"/>
    <lineage>
        <taxon>Bacteria</taxon>
        <taxon>Bacillati</taxon>
        <taxon>Actinomycetota</taxon>
        <taxon>Actinomycetes</taxon>
        <taxon>Glycomycetales</taxon>
        <taxon>Glycomycetaceae</taxon>
        <taxon>Glycomyces</taxon>
    </lineage>
</organism>
<dbReference type="AlphaFoldDB" id="A0A426URC5"/>
<sequence length="70" mass="7601">MQRNFFVSYARVSQNGGGFGFSSLTLSQNSPMTAEAFNGLTTLLKEQNPGWDCIVLSFHELEATEAPASV</sequence>
<comment type="caution">
    <text evidence="1">The sequence shown here is derived from an EMBL/GenBank/DDBJ whole genome shotgun (WGS) entry which is preliminary data.</text>
</comment>
<evidence type="ECO:0000313" key="2">
    <source>
        <dbReference type="Proteomes" id="UP000277256"/>
    </source>
</evidence>
<keyword evidence="2" id="KW-1185">Reference proteome</keyword>
<accession>A0A426URC5</accession>
<dbReference type="RefSeq" id="WP_125250227.1">
    <property type="nucleotide sequence ID" value="NZ_RSEB01000012.1"/>
</dbReference>